<dbReference type="RefSeq" id="WP_113499204.1">
    <property type="nucleotide sequence ID" value="NZ_JAVDQT010000001.1"/>
</dbReference>
<organism evidence="1 2">
    <name type="scientific">Brucella pseudogrignonensis</name>
    <dbReference type="NCBI Taxonomy" id="419475"/>
    <lineage>
        <taxon>Bacteria</taxon>
        <taxon>Pseudomonadati</taxon>
        <taxon>Pseudomonadota</taxon>
        <taxon>Alphaproteobacteria</taxon>
        <taxon>Hyphomicrobiales</taxon>
        <taxon>Brucellaceae</taxon>
        <taxon>Brucella/Ochrobactrum group</taxon>
        <taxon>Brucella</taxon>
    </lineage>
</organism>
<keyword evidence="2" id="KW-1185">Reference proteome</keyword>
<protein>
    <recommendedName>
        <fullName evidence="3">HicB family protein</fullName>
    </recommendedName>
</protein>
<gene>
    <name evidence="1" type="ORF">J2782_000736</name>
</gene>
<sequence length="66" mass="7399">MAENGYAARHEADGSWSVIDVFKGEPITFKGHLQTNLSEEEANEAIVQLCRKYMERHHEGGSGRLP</sequence>
<comment type="caution">
    <text evidence="1">The sequence shown here is derived from an EMBL/GenBank/DDBJ whole genome shotgun (WGS) entry which is preliminary data.</text>
</comment>
<accession>A0ABU1M5N6</accession>
<evidence type="ECO:0000313" key="1">
    <source>
        <dbReference type="EMBL" id="MDR6431031.1"/>
    </source>
</evidence>
<proteinExistence type="predicted"/>
<reference evidence="1 2" key="1">
    <citation type="submission" date="2023-07" db="EMBL/GenBank/DDBJ databases">
        <title>Sorghum-associated microbial communities from plants grown in Nebraska, USA.</title>
        <authorList>
            <person name="Schachtman D."/>
        </authorList>
    </citation>
    <scope>NUCLEOTIDE SEQUENCE [LARGE SCALE GENOMIC DNA]</scope>
    <source>
        <strain evidence="1 2">DS1730</strain>
    </source>
</reference>
<evidence type="ECO:0000313" key="2">
    <source>
        <dbReference type="Proteomes" id="UP001184614"/>
    </source>
</evidence>
<dbReference type="Proteomes" id="UP001184614">
    <property type="component" value="Unassembled WGS sequence"/>
</dbReference>
<dbReference type="EMBL" id="JAVDQT010000001">
    <property type="protein sequence ID" value="MDR6431031.1"/>
    <property type="molecule type" value="Genomic_DNA"/>
</dbReference>
<name>A0ABU1M5N6_9HYPH</name>
<evidence type="ECO:0008006" key="3">
    <source>
        <dbReference type="Google" id="ProtNLM"/>
    </source>
</evidence>